<organism evidence="1 2">
    <name type="scientific">Bacillus thuringiensis</name>
    <dbReference type="NCBI Taxonomy" id="1428"/>
    <lineage>
        <taxon>Bacteria</taxon>
        <taxon>Bacillati</taxon>
        <taxon>Bacillota</taxon>
        <taxon>Bacilli</taxon>
        <taxon>Bacillales</taxon>
        <taxon>Bacillaceae</taxon>
        <taxon>Bacillus</taxon>
        <taxon>Bacillus cereus group</taxon>
    </lineage>
</organism>
<proteinExistence type="predicted"/>
<sequence length="104" mass="12106">MKDCENKKDELFLKLVQFVERKGSQACKGYVEVYNPCDYCDSFIEKKKELGVQVNPCDIWVISVQEDNEKDWLAIMGDDADFTQETIEIYRCQACGKWEITSDC</sequence>
<dbReference type="Proteomes" id="UP000219897">
    <property type="component" value="Unassembled WGS sequence"/>
</dbReference>
<gene>
    <name evidence="1" type="ORF">CN495_08790</name>
</gene>
<evidence type="ECO:0000313" key="1">
    <source>
        <dbReference type="EMBL" id="PER55878.1"/>
    </source>
</evidence>
<protein>
    <submittedName>
        <fullName evidence="1">Uncharacterized protein</fullName>
    </submittedName>
</protein>
<evidence type="ECO:0000313" key="2">
    <source>
        <dbReference type="Proteomes" id="UP000219897"/>
    </source>
</evidence>
<name>A0ABD6SB23_BACTU</name>
<dbReference type="EMBL" id="NTYF01000023">
    <property type="protein sequence ID" value="PER55878.1"/>
    <property type="molecule type" value="Genomic_DNA"/>
</dbReference>
<dbReference type="AlphaFoldDB" id="A0ABD6SB23"/>
<comment type="caution">
    <text evidence="1">The sequence shown here is derived from an EMBL/GenBank/DDBJ whole genome shotgun (WGS) entry which is preliminary data.</text>
</comment>
<reference evidence="1 2" key="1">
    <citation type="submission" date="2017-09" db="EMBL/GenBank/DDBJ databases">
        <title>Large-scale bioinformatics analysis of Bacillus genomes uncovers conserved roles of natural products in bacterial physiology.</title>
        <authorList>
            <consortium name="Agbiome Team Llc"/>
            <person name="Bleich R.M."/>
            <person name="Kirk G.J."/>
            <person name="Santa Maria K.C."/>
            <person name="Allen S.E."/>
            <person name="Farag S."/>
            <person name="Shank E.A."/>
            <person name="Bowers A."/>
        </authorList>
    </citation>
    <scope>NUCLEOTIDE SEQUENCE [LARGE SCALE GENOMIC DNA]</scope>
    <source>
        <strain evidence="1 2">AFS005140</strain>
    </source>
</reference>
<accession>A0ABD6SB23</accession>